<gene>
    <name evidence="1" type="ORF">EVA_10857</name>
</gene>
<organism evidence="1">
    <name type="scientific">gut metagenome</name>
    <dbReference type="NCBI Taxonomy" id="749906"/>
    <lineage>
        <taxon>unclassified sequences</taxon>
        <taxon>metagenomes</taxon>
        <taxon>organismal metagenomes</taxon>
    </lineage>
</organism>
<comment type="caution">
    <text evidence="1">The sequence shown here is derived from an EMBL/GenBank/DDBJ whole genome shotgun (WGS) entry which is preliminary data.</text>
</comment>
<evidence type="ECO:0000313" key="1">
    <source>
        <dbReference type="EMBL" id="EJX01036.1"/>
    </source>
</evidence>
<reference evidence="1" key="1">
    <citation type="journal article" date="2012" name="PLoS ONE">
        <title>Gene sets for utilization of primary and secondary nutrition supplies in the distal gut of endangered iberian lynx.</title>
        <authorList>
            <person name="Alcaide M."/>
            <person name="Messina E."/>
            <person name="Richter M."/>
            <person name="Bargiela R."/>
            <person name="Peplies J."/>
            <person name="Huws S.A."/>
            <person name="Newbold C.J."/>
            <person name="Golyshin P.N."/>
            <person name="Simon M.A."/>
            <person name="Lopez G."/>
            <person name="Yakimov M.M."/>
            <person name="Ferrer M."/>
        </authorList>
    </citation>
    <scope>NUCLEOTIDE SEQUENCE</scope>
</reference>
<accession>J9CLT2</accession>
<proteinExistence type="predicted"/>
<protein>
    <submittedName>
        <fullName evidence="1">Uncharacterized protein</fullName>
    </submittedName>
</protein>
<dbReference type="Gene3D" id="3.40.50.300">
    <property type="entry name" value="P-loop containing nucleotide triphosphate hydrolases"/>
    <property type="match status" value="1"/>
</dbReference>
<dbReference type="AlphaFoldDB" id="J9CLT2"/>
<dbReference type="EMBL" id="AMCI01003117">
    <property type="protein sequence ID" value="EJX01036.1"/>
    <property type="molecule type" value="Genomic_DNA"/>
</dbReference>
<name>J9CLT2_9ZZZZ</name>
<sequence>MEKRWIAMQEVKTVLGHEEILKHLQNAAAMNQVSHSYIFVRREGKRKKTSGKTFCYDIAM</sequence>
<dbReference type="InterPro" id="IPR027417">
    <property type="entry name" value="P-loop_NTPase"/>
</dbReference>